<reference evidence="1" key="1">
    <citation type="submission" date="2020-05" db="EMBL/GenBank/DDBJ databases">
        <title>Large-scale comparative analyses of tick genomes elucidate their genetic diversity and vector capacities.</title>
        <authorList>
            <person name="Jia N."/>
            <person name="Wang J."/>
            <person name="Shi W."/>
            <person name="Du L."/>
            <person name="Sun Y."/>
            <person name="Zhan W."/>
            <person name="Jiang J."/>
            <person name="Wang Q."/>
            <person name="Zhang B."/>
            <person name="Ji P."/>
            <person name="Sakyi L.B."/>
            <person name="Cui X."/>
            <person name="Yuan T."/>
            <person name="Jiang B."/>
            <person name="Yang W."/>
            <person name="Lam T.T.-Y."/>
            <person name="Chang Q."/>
            <person name="Ding S."/>
            <person name="Wang X."/>
            <person name="Zhu J."/>
            <person name="Ruan X."/>
            <person name="Zhao L."/>
            <person name="Wei J."/>
            <person name="Que T."/>
            <person name="Du C."/>
            <person name="Cheng J."/>
            <person name="Dai P."/>
            <person name="Han X."/>
            <person name="Huang E."/>
            <person name="Gao Y."/>
            <person name="Liu J."/>
            <person name="Shao H."/>
            <person name="Ye R."/>
            <person name="Li L."/>
            <person name="Wei W."/>
            <person name="Wang X."/>
            <person name="Wang C."/>
            <person name="Yang T."/>
            <person name="Huo Q."/>
            <person name="Li W."/>
            <person name="Guo W."/>
            <person name="Chen H."/>
            <person name="Zhou L."/>
            <person name="Ni X."/>
            <person name="Tian J."/>
            <person name="Zhou Y."/>
            <person name="Sheng Y."/>
            <person name="Liu T."/>
            <person name="Pan Y."/>
            <person name="Xia L."/>
            <person name="Li J."/>
            <person name="Zhao F."/>
            <person name="Cao W."/>
        </authorList>
    </citation>
    <scope>NUCLEOTIDE SEQUENCE</scope>
    <source>
        <strain evidence="1">Hyas-2018</strain>
    </source>
</reference>
<organism evidence="1 2">
    <name type="scientific">Hyalomma asiaticum</name>
    <name type="common">Tick</name>
    <dbReference type="NCBI Taxonomy" id="266040"/>
    <lineage>
        <taxon>Eukaryota</taxon>
        <taxon>Metazoa</taxon>
        <taxon>Ecdysozoa</taxon>
        <taxon>Arthropoda</taxon>
        <taxon>Chelicerata</taxon>
        <taxon>Arachnida</taxon>
        <taxon>Acari</taxon>
        <taxon>Parasitiformes</taxon>
        <taxon>Ixodida</taxon>
        <taxon>Ixodoidea</taxon>
        <taxon>Ixodidae</taxon>
        <taxon>Hyalomminae</taxon>
        <taxon>Hyalomma</taxon>
    </lineage>
</organism>
<evidence type="ECO:0000313" key="1">
    <source>
        <dbReference type="EMBL" id="KAH6934536.1"/>
    </source>
</evidence>
<dbReference type="EMBL" id="CM023484">
    <property type="protein sequence ID" value="KAH6934536.1"/>
    <property type="molecule type" value="Genomic_DNA"/>
</dbReference>
<proteinExistence type="predicted"/>
<gene>
    <name evidence="1" type="ORF">HPB50_025240</name>
</gene>
<evidence type="ECO:0000313" key="2">
    <source>
        <dbReference type="Proteomes" id="UP000821845"/>
    </source>
</evidence>
<accession>A0ACB7SKP6</accession>
<name>A0ACB7SKP6_HYAAI</name>
<protein>
    <submittedName>
        <fullName evidence="1">Uncharacterized protein</fullName>
    </submittedName>
</protein>
<dbReference type="Proteomes" id="UP000821845">
    <property type="component" value="Chromosome 4"/>
</dbReference>
<comment type="caution">
    <text evidence="1">The sequence shown here is derived from an EMBL/GenBank/DDBJ whole genome shotgun (WGS) entry which is preliminary data.</text>
</comment>
<keyword evidence="2" id="KW-1185">Reference proteome</keyword>
<sequence length="119" mass="12562">MCRYKVIETSDKGVQTVLDARERGVCSDTGGAWSRRLSATRSAISASVSTGTSPGATRTGTMLCATAALRGLAPSWASGPVGWVEEPAGPMRDGWGCVFFVGSPLTVGDNTRKIQPWQR</sequence>